<dbReference type="Gene3D" id="3.40.50.300">
    <property type="entry name" value="P-loop containing nucleotide triphosphate hydrolases"/>
    <property type="match status" value="1"/>
</dbReference>
<keyword evidence="4" id="KW-1185">Reference proteome</keyword>
<dbReference type="InterPro" id="IPR049945">
    <property type="entry name" value="AAA_22"/>
</dbReference>
<dbReference type="RefSeq" id="WP_103932852.1">
    <property type="nucleotide sequence ID" value="NZ_FNVA01000003.1"/>
</dbReference>
<dbReference type="InterPro" id="IPR003593">
    <property type="entry name" value="AAA+_ATPase"/>
</dbReference>
<dbReference type="PANTHER" id="PTHR35894:SF1">
    <property type="entry name" value="PHOSPHORIBULOKINASE _ URIDINE KINASE FAMILY"/>
    <property type="match status" value="1"/>
</dbReference>
<accession>A0A1H5XR83</accession>
<name>A0A1H5XR83_9BACT</name>
<sequence>MYKSFFNLHSNPFTTSPDPRFLYMMPHTREALAGLEYGISARKGFIVLTGEVGTGKTTLLRRALGAFDQTRVFTSFVFNPQLETLDFLEFVLSDFGLTPVNRTKSGMLIQLNRWLVERYRHQETCVIVVDEAQGLSLELLEEIRLLTNLETSSEKLVQIILSGQPELEQKLRLPELRQLRQRISLWCRTQPLSLEQTGAYIQQRLAIAGSTEILFAPDAIASIHRASRGIPRVINLLCEHALIFAYVEQSHQIPNRIILAVAQDLDLEPQPFVVSSMQPGFPGAAPAGDSQATYAQGLQMAGNDSGRQDG</sequence>
<dbReference type="AlphaFoldDB" id="A0A1H5XR83"/>
<dbReference type="PANTHER" id="PTHR35894">
    <property type="entry name" value="GENERAL SECRETION PATHWAY PROTEIN A-RELATED"/>
    <property type="match status" value="1"/>
</dbReference>
<feature type="region of interest" description="Disordered" evidence="1">
    <location>
        <begin position="281"/>
        <end position="310"/>
    </location>
</feature>
<feature type="domain" description="AAA+ ATPase" evidence="2">
    <location>
        <begin position="42"/>
        <end position="184"/>
    </location>
</feature>
<organism evidence="3 4">
    <name type="scientific">Bryocella elongata</name>
    <dbReference type="NCBI Taxonomy" id="863522"/>
    <lineage>
        <taxon>Bacteria</taxon>
        <taxon>Pseudomonadati</taxon>
        <taxon>Acidobacteriota</taxon>
        <taxon>Terriglobia</taxon>
        <taxon>Terriglobales</taxon>
        <taxon>Acidobacteriaceae</taxon>
        <taxon>Bryocella</taxon>
    </lineage>
</organism>
<evidence type="ECO:0000313" key="4">
    <source>
        <dbReference type="Proteomes" id="UP000236728"/>
    </source>
</evidence>
<evidence type="ECO:0000256" key="1">
    <source>
        <dbReference type="SAM" id="MobiDB-lite"/>
    </source>
</evidence>
<dbReference type="InterPro" id="IPR027417">
    <property type="entry name" value="P-loop_NTPase"/>
</dbReference>
<dbReference type="OrthoDB" id="9815896at2"/>
<evidence type="ECO:0000313" key="3">
    <source>
        <dbReference type="EMBL" id="SEG14015.1"/>
    </source>
</evidence>
<reference evidence="3 4" key="1">
    <citation type="submission" date="2016-10" db="EMBL/GenBank/DDBJ databases">
        <authorList>
            <person name="de Groot N.N."/>
        </authorList>
    </citation>
    <scope>NUCLEOTIDE SEQUENCE [LARGE SCALE GENOMIC DNA]</scope>
    <source>
        <strain evidence="3 4">DSM 22489</strain>
    </source>
</reference>
<dbReference type="Proteomes" id="UP000236728">
    <property type="component" value="Unassembled WGS sequence"/>
</dbReference>
<gene>
    <name evidence="3" type="ORF">SAMN05421819_1927</name>
</gene>
<dbReference type="Pfam" id="PF13401">
    <property type="entry name" value="AAA_22"/>
    <property type="match status" value="1"/>
</dbReference>
<evidence type="ECO:0000259" key="2">
    <source>
        <dbReference type="SMART" id="SM00382"/>
    </source>
</evidence>
<dbReference type="SMART" id="SM00382">
    <property type="entry name" value="AAA"/>
    <property type="match status" value="1"/>
</dbReference>
<dbReference type="SUPFAM" id="SSF52540">
    <property type="entry name" value="P-loop containing nucleoside triphosphate hydrolases"/>
    <property type="match status" value="1"/>
</dbReference>
<proteinExistence type="predicted"/>
<dbReference type="EMBL" id="FNVA01000003">
    <property type="protein sequence ID" value="SEG14015.1"/>
    <property type="molecule type" value="Genomic_DNA"/>
</dbReference>
<dbReference type="InterPro" id="IPR052026">
    <property type="entry name" value="ExeA_AAA_ATPase_DNA-bind"/>
</dbReference>
<protein>
    <submittedName>
        <fullName evidence="3">Type II secretory pathway, component ExeA (Predicted ATPase)</fullName>
    </submittedName>
</protein>
<dbReference type="GO" id="GO:0016887">
    <property type="term" value="F:ATP hydrolysis activity"/>
    <property type="evidence" value="ECO:0007669"/>
    <property type="project" value="InterPro"/>
</dbReference>